<feature type="region of interest" description="Disordered" evidence="5">
    <location>
        <begin position="1"/>
        <end position="62"/>
    </location>
</feature>
<evidence type="ECO:0000256" key="4">
    <source>
        <dbReference type="ARBA" id="ARBA00023242"/>
    </source>
</evidence>
<feature type="compositionally biased region" description="Basic and acidic residues" evidence="5">
    <location>
        <begin position="87"/>
        <end position="106"/>
    </location>
</feature>
<proteinExistence type="predicted"/>
<keyword evidence="8" id="KW-1185">Reference proteome</keyword>
<dbReference type="CDD" id="cd14687">
    <property type="entry name" value="bZIP_ATF2"/>
    <property type="match status" value="1"/>
</dbReference>
<dbReference type="SMART" id="SM00338">
    <property type="entry name" value="BRLZ"/>
    <property type="match status" value="1"/>
</dbReference>
<accession>A0A3M7MC13</accession>
<name>A0A3M7MC13_9PLEO</name>
<dbReference type="InterPro" id="IPR051027">
    <property type="entry name" value="bZIP_transcription_factors"/>
</dbReference>
<keyword evidence="4" id="KW-0539">Nucleus</keyword>
<dbReference type="GO" id="GO:0003700">
    <property type="term" value="F:DNA-binding transcription factor activity"/>
    <property type="evidence" value="ECO:0007669"/>
    <property type="project" value="InterPro"/>
</dbReference>
<dbReference type="Pfam" id="PF00170">
    <property type="entry name" value="bZIP_1"/>
    <property type="match status" value="1"/>
</dbReference>
<keyword evidence="2" id="KW-0805">Transcription regulation</keyword>
<evidence type="ECO:0000313" key="7">
    <source>
        <dbReference type="EMBL" id="RMZ71940.1"/>
    </source>
</evidence>
<feature type="compositionally biased region" description="Basic and acidic residues" evidence="5">
    <location>
        <begin position="30"/>
        <end position="44"/>
    </location>
</feature>
<evidence type="ECO:0000256" key="1">
    <source>
        <dbReference type="ARBA" id="ARBA00004123"/>
    </source>
</evidence>
<evidence type="ECO:0000256" key="2">
    <source>
        <dbReference type="ARBA" id="ARBA00023015"/>
    </source>
</evidence>
<sequence length="157" mass="17895">MGQIDQSEQTEQMNINKLSESLQPGATSPQDRRDSLLFKPDVRSPKAKQPTGGGRKRRSEYAVPGSARAIYLEKNRKAASKCRNKQKHEQEQLVEKAREKERTNRMLKGEVHVLESELRAIKESVGQHANCQDPRIWAYLQMEANRLAARHLGNSSF</sequence>
<gene>
    <name evidence="7" type="ORF">GMOD_00009300</name>
</gene>
<dbReference type="OrthoDB" id="295274at2759"/>
<evidence type="ECO:0000256" key="5">
    <source>
        <dbReference type="SAM" id="MobiDB-lite"/>
    </source>
</evidence>
<feature type="compositionally biased region" description="Basic residues" evidence="5">
    <location>
        <begin position="77"/>
        <end position="86"/>
    </location>
</feature>
<comment type="subcellular location">
    <subcellularLocation>
        <location evidence="1">Nucleus</location>
    </subcellularLocation>
</comment>
<feature type="domain" description="BZIP" evidence="6">
    <location>
        <begin position="73"/>
        <end position="128"/>
    </location>
</feature>
<organism evidence="7 8">
    <name type="scientific">Pyrenophora seminiperda CCB06</name>
    <dbReference type="NCBI Taxonomy" id="1302712"/>
    <lineage>
        <taxon>Eukaryota</taxon>
        <taxon>Fungi</taxon>
        <taxon>Dikarya</taxon>
        <taxon>Ascomycota</taxon>
        <taxon>Pezizomycotina</taxon>
        <taxon>Dothideomycetes</taxon>
        <taxon>Pleosporomycetidae</taxon>
        <taxon>Pleosporales</taxon>
        <taxon>Pleosporineae</taxon>
        <taxon>Pleosporaceae</taxon>
        <taxon>Pyrenophora</taxon>
    </lineage>
</organism>
<feature type="region of interest" description="Disordered" evidence="5">
    <location>
        <begin position="76"/>
        <end position="106"/>
    </location>
</feature>
<dbReference type="InterPro" id="IPR004827">
    <property type="entry name" value="bZIP"/>
</dbReference>
<dbReference type="PROSITE" id="PS50217">
    <property type="entry name" value="BZIP"/>
    <property type="match status" value="1"/>
</dbReference>
<dbReference type="Proteomes" id="UP000265663">
    <property type="component" value="Unassembled WGS sequence"/>
</dbReference>
<reference evidence="7 8" key="1">
    <citation type="journal article" date="2014" name="PLoS ONE">
        <title>De novo Genome Assembly of the Fungal Plant Pathogen Pyrenophora semeniperda.</title>
        <authorList>
            <person name="Soliai M.M."/>
            <person name="Meyer S.E."/>
            <person name="Udall J.A."/>
            <person name="Elzinga D.E."/>
            <person name="Hermansen R.A."/>
            <person name="Bodily P.M."/>
            <person name="Hart A.A."/>
            <person name="Coleman C.E."/>
        </authorList>
    </citation>
    <scope>NUCLEOTIDE SEQUENCE [LARGE SCALE GENOMIC DNA]</scope>
    <source>
        <strain evidence="7 8">CCB06</strain>
        <tissue evidence="7">Mycelium</tissue>
    </source>
</reference>
<evidence type="ECO:0000259" key="6">
    <source>
        <dbReference type="PROSITE" id="PS50217"/>
    </source>
</evidence>
<dbReference type="Gene3D" id="1.20.5.170">
    <property type="match status" value="1"/>
</dbReference>
<dbReference type="InterPro" id="IPR046347">
    <property type="entry name" value="bZIP_sf"/>
</dbReference>
<keyword evidence="3" id="KW-0804">Transcription</keyword>
<dbReference type="AlphaFoldDB" id="A0A3M7MC13"/>
<feature type="compositionally biased region" description="Polar residues" evidence="5">
    <location>
        <begin position="1"/>
        <end position="29"/>
    </location>
</feature>
<dbReference type="GO" id="GO:0005634">
    <property type="term" value="C:nucleus"/>
    <property type="evidence" value="ECO:0007669"/>
    <property type="project" value="UniProtKB-SubCell"/>
</dbReference>
<dbReference type="PANTHER" id="PTHR19304">
    <property type="entry name" value="CYCLIC-AMP RESPONSE ELEMENT BINDING PROTEIN"/>
    <property type="match status" value="1"/>
</dbReference>
<evidence type="ECO:0000256" key="3">
    <source>
        <dbReference type="ARBA" id="ARBA00023163"/>
    </source>
</evidence>
<dbReference type="SUPFAM" id="SSF57959">
    <property type="entry name" value="Leucine zipper domain"/>
    <property type="match status" value="1"/>
</dbReference>
<evidence type="ECO:0000313" key="8">
    <source>
        <dbReference type="Proteomes" id="UP000265663"/>
    </source>
</evidence>
<protein>
    <submittedName>
        <fullName evidence="7">BZIP transcription factor</fullName>
    </submittedName>
</protein>
<dbReference type="EMBL" id="KE747828">
    <property type="protein sequence ID" value="RMZ71940.1"/>
    <property type="molecule type" value="Genomic_DNA"/>
</dbReference>